<protein>
    <submittedName>
        <fullName evidence="1">Uncharacterized protein</fullName>
    </submittedName>
</protein>
<evidence type="ECO:0000313" key="1">
    <source>
        <dbReference type="EMBL" id="KAK7359667.1"/>
    </source>
</evidence>
<dbReference type="AlphaFoldDB" id="A0AAN9MS66"/>
<keyword evidence="2" id="KW-1185">Reference proteome</keyword>
<name>A0AAN9MS66_CANGL</name>
<evidence type="ECO:0000313" key="2">
    <source>
        <dbReference type="Proteomes" id="UP001367508"/>
    </source>
</evidence>
<sequence>MPNMSSESLHPPSLHSSLKLSLLCTIVSSLFSDDFMIGGGRFSASLLRPWASLPDLSCSYWSRRCMRLLVPNLVVFVQDHEALLTLKFSRPM</sequence>
<organism evidence="1 2">
    <name type="scientific">Canavalia gladiata</name>
    <name type="common">Sword bean</name>
    <name type="synonym">Dolichos gladiatus</name>
    <dbReference type="NCBI Taxonomy" id="3824"/>
    <lineage>
        <taxon>Eukaryota</taxon>
        <taxon>Viridiplantae</taxon>
        <taxon>Streptophyta</taxon>
        <taxon>Embryophyta</taxon>
        <taxon>Tracheophyta</taxon>
        <taxon>Spermatophyta</taxon>
        <taxon>Magnoliopsida</taxon>
        <taxon>eudicotyledons</taxon>
        <taxon>Gunneridae</taxon>
        <taxon>Pentapetalae</taxon>
        <taxon>rosids</taxon>
        <taxon>fabids</taxon>
        <taxon>Fabales</taxon>
        <taxon>Fabaceae</taxon>
        <taxon>Papilionoideae</taxon>
        <taxon>50 kb inversion clade</taxon>
        <taxon>NPAAA clade</taxon>
        <taxon>indigoferoid/millettioid clade</taxon>
        <taxon>Phaseoleae</taxon>
        <taxon>Canavalia</taxon>
    </lineage>
</organism>
<proteinExistence type="predicted"/>
<comment type="caution">
    <text evidence="1">The sequence shown here is derived from an EMBL/GenBank/DDBJ whole genome shotgun (WGS) entry which is preliminary data.</text>
</comment>
<reference evidence="1 2" key="1">
    <citation type="submission" date="2024-01" db="EMBL/GenBank/DDBJ databases">
        <title>The genomes of 5 underutilized Papilionoideae crops provide insights into root nodulation and disease resistanc.</title>
        <authorList>
            <person name="Jiang F."/>
        </authorList>
    </citation>
    <scope>NUCLEOTIDE SEQUENCE [LARGE SCALE GENOMIC DNA]</scope>
    <source>
        <strain evidence="1">LVBAO_FW01</strain>
        <tissue evidence="1">Leaves</tissue>
    </source>
</reference>
<dbReference type="Proteomes" id="UP001367508">
    <property type="component" value="Unassembled WGS sequence"/>
</dbReference>
<accession>A0AAN9MS66</accession>
<dbReference type="EMBL" id="JAYMYQ010000001">
    <property type="protein sequence ID" value="KAK7359667.1"/>
    <property type="molecule type" value="Genomic_DNA"/>
</dbReference>
<gene>
    <name evidence="1" type="ORF">VNO77_01629</name>
</gene>